<proteinExistence type="predicted"/>
<organism evidence="1 2">
    <name type="scientific">Paraflavitalea soli</name>
    <dbReference type="NCBI Taxonomy" id="2315862"/>
    <lineage>
        <taxon>Bacteria</taxon>
        <taxon>Pseudomonadati</taxon>
        <taxon>Bacteroidota</taxon>
        <taxon>Chitinophagia</taxon>
        <taxon>Chitinophagales</taxon>
        <taxon>Chitinophagaceae</taxon>
        <taxon>Paraflavitalea</taxon>
    </lineage>
</organism>
<dbReference type="EMBL" id="CP032157">
    <property type="protein sequence ID" value="AXY77616.1"/>
    <property type="molecule type" value="Genomic_DNA"/>
</dbReference>
<dbReference type="AlphaFoldDB" id="A0A3B7MX73"/>
<reference evidence="1 2" key="1">
    <citation type="submission" date="2018-09" db="EMBL/GenBank/DDBJ databases">
        <title>Genome sequencing of strain 6GH32-13.</title>
        <authorList>
            <person name="Weon H.-Y."/>
            <person name="Heo J."/>
            <person name="Kwon S.-W."/>
        </authorList>
    </citation>
    <scope>NUCLEOTIDE SEQUENCE [LARGE SCALE GENOMIC DNA]</scope>
    <source>
        <strain evidence="1 2">5GH32-13</strain>
    </source>
</reference>
<gene>
    <name evidence="1" type="ORF">D3H65_28140</name>
</gene>
<name>A0A3B7MX73_9BACT</name>
<keyword evidence="2" id="KW-1185">Reference proteome</keyword>
<protein>
    <submittedName>
        <fullName evidence="1">Uncharacterized protein</fullName>
    </submittedName>
</protein>
<sequence length="64" mass="7264">MDGQLWVHIKFQFERKSKVQGQYENLLSCLAIDTMIQWRKGGFQVALSHSGVRCPKCPVVSGII</sequence>
<evidence type="ECO:0000313" key="2">
    <source>
        <dbReference type="Proteomes" id="UP000263900"/>
    </source>
</evidence>
<dbReference type="KEGG" id="pseg:D3H65_28140"/>
<dbReference type="Proteomes" id="UP000263900">
    <property type="component" value="Chromosome"/>
</dbReference>
<accession>A0A3B7MX73</accession>
<evidence type="ECO:0000313" key="1">
    <source>
        <dbReference type="EMBL" id="AXY77616.1"/>
    </source>
</evidence>